<evidence type="ECO:0000313" key="2">
    <source>
        <dbReference type="Proteomes" id="UP001194580"/>
    </source>
</evidence>
<dbReference type="EMBL" id="JAAAIL010000076">
    <property type="protein sequence ID" value="KAG0280240.1"/>
    <property type="molecule type" value="Genomic_DNA"/>
</dbReference>
<evidence type="ECO:0000313" key="1">
    <source>
        <dbReference type="EMBL" id="KAG0280240.1"/>
    </source>
</evidence>
<dbReference type="SUPFAM" id="SSF52047">
    <property type="entry name" value="RNI-like"/>
    <property type="match status" value="1"/>
</dbReference>
<gene>
    <name evidence="1" type="ORF">BGZ95_010839</name>
</gene>
<accession>A0AAD4DK46</accession>
<dbReference type="InterPro" id="IPR032675">
    <property type="entry name" value="LRR_dom_sf"/>
</dbReference>
<dbReference type="AlphaFoldDB" id="A0AAD4DK46"/>
<organism evidence="1 2">
    <name type="scientific">Linnemannia exigua</name>
    <dbReference type="NCBI Taxonomy" id="604196"/>
    <lineage>
        <taxon>Eukaryota</taxon>
        <taxon>Fungi</taxon>
        <taxon>Fungi incertae sedis</taxon>
        <taxon>Mucoromycota</taxon>
        <taxon>Mortierellomycotina</taxon>
        <taxon>Mortierellomycetes</taxon>
        <taxon>Mortierellales</taxon>
        <taxon>Mortierellaceae</taxon>
        <taxon>Linnemannia</taxon>
    </lineage>
</organism>
<sequence>MNALKTLVYNNPGLRRWSLCQPVPQLTSNVWRAIAAPTEALASEDENTTTITTATNTISAQLDVLDVTNTTIDYESIPFFIAACRATKILKITSCNLEGLRNPHTNQLRAPPGLGHGDDDDDGPYVPQTVHFNDIVGISVLSQLEFLTRCPDVREIHWQSTKRSENGMKFYQLLVRRNGLPLNQPLPTMDDFWRLVQSKTWMHLRSLVVSGIYALYKNRILEFIPDEGFAHILESIPAQQLVKLECKGTAFGPLGLQALKRHCESLEMLVVKWSSNFTSALGQEALESFPKVTCLQVERLAFEDIERGGPWVCLGLKVLQVQFDMGVVAGLEDEQRRHRLVFDRISALVLLKRLTLNAEDAGRAPRLQFSTSYGLGALSTLTNLSILDVFESEQRLEMADVVWMVENWPKLHTVEGDLHPDNHKDRVLKEYLHSHF</sequence>
<protein>
    <submittedName>
        <fullName evidence="1">Uncharacterized protein</fullName>
    </submittedName>
</protein>
<name>A0AAD4DK46_9FUNG</name>
<proteinExistence type="predicted"/>
<dbReference type="Gene3D" id="3.80.10.10">
    <property type="entry name" value="Ribonuclease Inhibitor"/>
    <property type="match status" value="1"/>
</dbReference>
<reference evidence="1" key="1">
    <citation type="journal article" date="2020" name="Fungal Divers.">
        <title>Resolving the Mortierellaceae phylogeny through synthesis of multi-gene phylogenetics and phylogenomics.</title>
        <authorList>
            <person name="Vandepol N."/>
            <person name="Liber J."/>
            <person name="Desiro A."/>
            <person name="Na H."/>
            <person name="Kennedy M."/>
            <person name="Barry K."/>
            <person name="Grigoriev I.V."/>
            <person name="Miller A.N."/>
            <person name="O'Donnell K."/>
            <person name="Stajich J.E."/>
            <person name="Bonito G."/>
        </authorList>
    </citation>
    <scope>NUCLEOTIDE SEQUENCE</scope>
    <source>
        <strain evidence="1">NRRL 28262</strain>
    </source>
</reference>
<dbReference type="Proteomes" id="UP001194580">
    <property type="component" value="Unassembled WGS sequence"/>
</dbReference>
<comment type="caution">
    <text evidence="1">The sequence shown here is derived from an EMBL/GenBank/DDBJ whole genome shotgun (WGS) entry which is preliminary data.</text>
</comment>
<keyword evidence="2" id="KW-1185">Reference proteome</keyword>